<evidence type="ECO:0000313" key="2">
    <source>
        <dbReference type="Proteomes" id="UP001283341"/>
    </source>
</evidence>
<keyword evidence="2" id="KW-1185">Reference proteome</keyword>
<accession>A0AAE0LYL3</accession>
<sequence length="384" mass="44165">METLPLELLSAIALELPITDLCHFRLVNHRHACGGFPALVRKLSFLNTMGTAEALQTLGRSLYGSLGATHHLTIYDGAWPVAASQEEWMGQFLFLRSRKIFNPMATQLAYHRYQQFLQQEVSRTFEMDVRLFRTVLANFPSLKELTLSHIHALRTGYLNHAHFHSLTNNIWVIPSFESFVAKAMSRLLPVLGACSRLQRLNVDGLLDIRDLPPGRHQFKTIQHLSLNAVLAGKGLEDSIANFLGNFPGLTTLTIKTFPRGPIYHQRLPLQQMQWSNLQFCEIIGTWLPENELFNFIERHPLKRLALKDVNLTSGSWKSFFSRARGLKRRPNIICQDILPRKSEEGWRLEDYKSQRLLDWFLTHSNFPWPFPDPDNDIPIFSLQA</sequence>
<name>A0AAE0LYL3_9PEZI</name>
<reference evidence="1" key="1">
    <citation type="journal article" date="2023" name="Mol. Phylogenet. Evol.">
        <title>Genome-scale phylogeny and comparative genomics of the fungal order Sordariales.</title>
        <authorList>
            <person name="Hensen N."/>
            <person name="Bonometti L."/>
            <person name="Westerberg I."/>
            <person name="Brannstrom I.O."/>
            <person name="Guillou S."/>
            <person name="Cros-Aarteil S."/>
            <person name="Calhoun S."/>
            <person name="Haridas S."/>
            <person name="Kuo A."/>
            <person name="Mondo S."/>
            <person name="Pangilinan J."/>
            <person name="Riley R."/>
            <person name="LaButti K."/>
            <person name="Andreopoulos B."/>
            <person name="Lipzen A."/>
            <person name="Chen C."/>
            <person name="Yan M."/>
            <person name="Daum C."/>
            <person name="Ng V."/>
            <person name="Clum A."/>
            <person name="Steindorff A."/>
            <person name="Ohm R.A."/>
            <person name="Martin F."/>
            <person name="Silar P."/>
            <person name="Natvig D.O."/>
            <person name="Lalanne C."/>
            <person name="Gautier V."/>
            <person name="Ament-Velasquez S.L."/>
            <person name="Kruys A."/>
            <person name="Hutchinson M.I."/>
            <person name="Powell A.J."/>
            <person name="Barry K."/>
            <person name="Miller A.N."/>
            <person name="Grigoriev I.V."/>
            <person name="Debuchy R."/>
            <person name="Gladieux P."/>
            <person name="Hiltunen Thoren M."/>
            <person name="Johannesson H."/>
        </authorList>
    </citation>
    <scope>NUCLEOTIDE SEQUENCE</scope>
    <source>
        <strain evidence="1">CBS 118394</strain>
    </source>
</reference>
<dbReference type="Gene3D" id="3.80.10.10">
    <property type="entry name" value="Ribonuclease Inhibitor"/>
    <property type="match status" value="1"/>
</dbReference>
<proteinExistence type="predicted"/>
<dbReference type="AlphaFoldDB" id="A0AAE0LYL3"/>
<evidence type="ECO:0008006" key="3">
    <source>
        <dbReference type="Google" id="ProtNLM"/>
    </source>
</evidence>
<dbReference type="EMBL" id="JAUEDM010000009">
    <property type="protein sequence ID" value="KAK3312468.1"/>
    <property type="molecule type" value="Genomic_DNA"/>
</dbReference>
<dbReference type="SUPFAM" id="SSF52047">
    <property type="entry name" value="RNI-like"/>
    <property type="match status" value="1"/>
</dbReference>
<gene>
    <name evidence="1" type="ORF">B0H66DRAFT_633205</name>
</gene>
<dbReference type="Proteomes" id="UP001283341">
    <property type="component" value="Unassembled WGS sequence"/>
</dbReference>
<dbReference type="InterPro" id="IPR032675">
    <property type="entry name" value="LRR_dom_sf"/>
</dbReference>
<reference evidence="1" key="2">
    <citation type="submission" date="2023-06" db="EMBL/GenBank/DDBJ databases">
        <authorList>
            <consortium name="Lawrence Berkeley National Laboratory"/>
            <person name="Haridas S."/>
            <person name="Hensen N."/>
            <person name="Bonometti L."/>
            <person name="Westerberg I."/>
            <person name="Brannstrom I.O."/>
            <person name="Guillou S."/>
            <person name="Cros-Aarteil S."/>
            <person name="Calhoun S."/>
            <person name="Kuo A."/>
            <person name="Mondo S."/>
            <person name="Pangilinan J."/>
            <person name="Riley R."/>
            <person name="Labutti K."/>
            <person name="Andreopoulos B."/>
            <person name="Lipzen A."/>
            <person name="Chen C."/>
            <person name="Yanf M."/>
            <person name="Daum C."/>
            <person name="Ng V."/>
            <person name="Clum A."/>
            <person name="Steindorff A."/>
            <person name="Ohm R."/>
            <person name="Martin F."/>
            <person name="Silar P."/>
            <person name="Natvig D."/>
            <person name="Lalanne C."/>
            <person name="Gautier V."/>
            <person name="Ament-Velasquez S.L."/>
            <person name="Kruys A."/>
            <person name="Hutchinson M.I."/>
            <person name="Powell A.J."/>
            <person name="Barry K."/>
            <person name="Miller A.N."/>
            <person name="Grigoriev I.V."/>
            <person name="Debuchy R."/>
            <person name="Gladieux P."/>
            <person name="Thoren M.H."/>
            <person name="Johannesson H."/>
        </authorList>
    </citation>
    <scope>NUCLEOTIDE SEQUENCE</scope>
    <source>
        <strain evidence="1">CBS 118394</strain>
    </source>
</reference>
<protein>
    <recommendedName>
        <fullName evidence="3">F-box domain-containing protein</fullName>
    </recommendedName>
</protein>
<evidence type="ECO:0000313" key="1">
    <source>
        <dbReference type="EMBL" id="KAK3312468.1"/>
    </source>
</evidence>
<comment type="caution">
    <text evidence="1">The sequence shown here is derived from an EMBL/GenBank/DDBJ whole genome shotgun (WGS) entry which is preliminary data.</text>
</comment>
<organism evidence="1 2">
    <name type="scientific">Apodospora peruviana</name>
    <dbReference type="NCBI Taxonomy" id="516989"/>
    <lineage>
        <taxon>Eukaryota</taxon>
        <taxon>Fungi</taxon>
        <taxon>Dikarya</taxon>
        <taxon>Ascomycota</taxon>
        <taxon>Pezizomycotina</taxon>
        <taxon>Sordariomycetes</taxon>
        <taxon>Sordariomycetidae</taxon>
        <taxon>Sordariales</taxon>
        <taxon>Lasiosphaeriaceae</taxon>
        <taxon>Apodospora</taxon>
    </lineage>
</organism>